<evidence type="ECO:0000256" key="7">
    <source>
        <dbReference type="PROSITE-ProRule" id="PRU00418"/>
    </source>
</evidence>
<accession>L0IP32</accession>
<keyword evidence="2" id="KW-0762">Sugar transport</keyword>
<evidence type="ECO:0000256" key="1">
    <source>
        <dbReference type="ARBA" id="ARBA00022448"/>
    </source>
</evidence>
<dbReference type="Gene3D" id="1.20.58.80">
    <property type="entry name" value="Phosphotransferase system, lactose/cellobiose-type IIA subunit"/>
    <property type="match status" value="1"/>
</dbReference>
<dbReference type="Pfam" id="PF02255">
    <property type="entry name" value="PTS_IIA"/>
    <property type="match status" value="1"/>
</dbReference>
<organism evidence="8 9">
    <name type="scientific">Thermoanaerobacterium thermosaccharolyticum M0795</name>
    <dbReference type="NCBI Taxonomy" id="698948"/>
    <lineage>
        <taxon>Bacteria</taxon>
        <taxon>Bacillati</taxon>
        <taxon>Bacillota</taxon>
        <taxon>Clostridia</taxon>
        <taxon>Thermoanaerobacterales</taxon>
        <taxon>Thermoanaerobacteraceae</taxon>
        <taxon>Thermoanaerobacterium</taxon>
    </lineage>
</organism>
<dbReference type="RefSeq" id="WP_015312426.1">
    <property type="nucleotide sequence ID" value="NC_019970.1"/>
</dbReference>
<dbReference type="InterPro" id="IPR003188">
    <property type="entry name" value="PTS_IIA_lac/cel"/>
</dbReference>
<dbReference type="Proteomes" id="UP000010845">
    <property type="component" value="Chromosome"/>
</dbReference>
<evidence type="ECO:0000256" key="5">
    <source>
        <dbReference type="PIRSR" id="PIRSR000699-1"/>
    </source>
</evidence>
<keyword evidence="6" id="KW-0479">Metal-binding</keyword>
<keyword evidence="1" id="KW-0813">Transport</keyword>
<feature type="active site" description="Tele-phosphohistidine intermediate" evidence="5">
    <location>
        <position position="75"/>
    </location>
</feature>
<evidence type="ECO:0000313" key="8">
    <source>
        <dbReference type="EMBL" id="AGB19976.1"/>
    </source>
</evidence>
<name>L0IP32_THETR</name>
<evidence type="ECO:0000313" key="9">
    <source>
        <dbReference type="Proteomes" id="UP000010845"/>
    </source>
</evidence>
<dbReference type="PIRSF" id="PIRSF000699">
    <property type="entry name" value="PTS_IILac_III"/>
    <property type="match status" value="1"/>
</dbReference>
<dbReference type="PROSITE" id="PS51095">
    <property type="entry name" value="PTS_EIIA_TYPE_3"/>
    <property type="match status" value="1"/>
</dbReference>
<keyword evidence="3 8" id="KW-0808">Transferase</keyword>
<gene>
    <name evidence="8" type="ORF">Thethe_02407</name>
</gene>
<dbReference type="GO" id="GO:0016740">
    <property type="term" value="F:transferase activity"/>
    <property type="evidence" value="ECO:0007669"/>
    <property type="project" value="UniProtKB-KW"/>
</dbReference>
<feature type="binding site" evidence="6">
    <location>
        <position position="78"/>
    </location>
    <ligand>
        <name>Mg(2+)</name>
        <dbReference type="ChEBI" id="CHEBI:18420"/>
        <note>ligand shared between all trimeric partners</note>
    </ligand>
</feature>
<evidence type="ECO:0000256" key="3">
    <source>
        <dbReference type="ARBA" id="ARBA00022679"/>
    </source>
</evidence>
<feature type="modified residue" description="Phosphohistidine; by HPr" evidence="7">
    <location>
        <position position="75"/>
    </location>
</feature>
<sequence length="106" mass="12000">MDFEQIIFEIIVHAGNARSDAFEALTSAKNGDFENAYRLLDNAKEELNAAHDIQNKLITEEANGKDMPVKLITIHAEDHLMNAILARDLIEEMISLYKNMLANKLE</sequence>
<evidence type="ECO:0000256" key="4">
    <source>
        <dbReference type="ARBA" id="ARBA00022683"/>
    </source>
</evidence>
<dbReference type="EMBL" id="CP003066">
    <property type="protein sequence ID" value="AGB19976.1"/>
    <property type="molecule type" value="Genomic_DNA"/>
</dbReference>
<evidence type="ECO:0000256" key="6">
    <source>
        <dbReference type="PIRSR" id="PIRSR000699-2"/>
    </source>
</evidence>
<dbReference type="PATRIC" id="fig|698948.3.peg.2390"/>
<comment type="cofactor">
    <cofactor evidence="6">
        <name>Mg(2+)</name>
        <dbReference type="ChEBI" id="CHEBI:18420"/>
    </cofactor>
    <text evidence="6">Binds 1 Mg(2+) ion per trimer.</text>
</comment>
<dbReference type="SUPFAM" id="SSF46973">
    <property type="entry name" value="Enzyme IIa from lactose specific PTS, IIa-lac"/>
    <property type="match status" value="1"/>
</dbReference>
<dbReference type="PANTHER" id="PTHR34382">
    <property type="entry name" value="PTS SYSTEM N,N'-DIACETYLCHITOBIOSE-SPECIFIC EIIA COMPONENT"/>
    <property type="match status" value="1"/>
</dbReference>
<dbReference type="PANTHER" id="PTHR34382:SF7">
    <property type="entry name" value="PTS SYSTEM N,N'-DIACETYLCHITOBIOSE-SPECIFIC EIIA COMPONENT"/>
    <property type="match status" value="1"/>
</dbReference>
<dbReference type="GO" id="GO:0046872">
    <property type="term" value="F:metal ion binding"/>
    <property type="evidence" value="ECO:0007669"/>
    <property type="project" value="UniProtKB-KW"/>
</dbReference>
<dbReference type="InterPro" id="IPR036542">
    <property type="entry name" value="PTS_IIA_lac/cel_sf"/>
</dbReference>
<keyword evidence="6" id="KW-0460">Magnesium</keyword>
<dbReference type="KEGG" id="tto:Thethe_02407"/>
<dbReference type="CDD" id="cd00215">
    <property type="entry name" value="PTS_IIA_lac"/>
    <property type="match status" value="1"/>
</dbReference>
<proteinExistence type="predicted"/>
<keyword evidence="4" id="KW-0598">Phosphotransferase system</keyword>
<protein>
    <submittedName>
        <fullName evidence="8">Phosphotransferase system cellobiose-specific component IIA</fullName>
    </submittedName>
</protein>
<dbReference type="HOGENOM" id="CLU_152490_1_0_9"/>
<reference evidence="8 9" key="1">
    <citation type="submission" date="2012-03" db="EMBL/GenBank/DDBJ databases">
        <title>Complete sequence of chromosome of Thermoanaerobacterium thermosaccharolyticum M0795.</title>
        <authorList>
            <consortium name="US DOE Joint Genome Institute"/>
            <person name="Lucas S."/>
            <person name="Han J."/>
            <person name="Lapidus A."/>
            <person name="Cheng J.-F."/>
            <person name="Goodwin L."/>
            <person name="Pitluck S."/>
            <person name="Peters L."/>
            <person name="Teshima H."/>
            <person name="Detter J.C."/>
            <person name="Han C."/>
            <person name="Tapia R."/>
            <person name="Land M."/>
            <person name="Hauser L."/>
            <person name="Kyrpides N."/>
            <person name="Ivanova N."/>
            <person name="Pagani I."/>
            <person name="Feinberg L."/>
            <person name="Folden J."/>
            <person name="Hogsett D."/>
            <person name="Shaw J."/>
            <person name="Woyke T."/>
        </authorList>
    </citation>
    <scope>NUCLEOTIDE SEQUENCE [LARGE SCALE GENOMIC DNA]</scope>
    <source>
        <strain evidence="8 9">M0795</strain>
    </source>
</reference>
<dbReference type="GO" id="GO:0009401">
    <property type="term" value="P:phosphoenolpyruvate-dependent sugar phosphotransferase system"/>
    <property type="evidence" value="ECO:0007669"/>
    <property type="project" value="UniProtKB-KW"/>
</dbReference>
<evidence type="ECO:0000256" key="2">
    <source>
        <dbReference type="ARBA" id="ARBA00022597"/>
    </source>
</evidence>
<dbReference type="AlphaFoldDB" id="L0IP32"/>